<dbReference type="EMBL" id="JAJADQ010000018">
    <property type="protein sequence ID" value="MCB2380497.1"/>
    <property type="molecule type" value="Genomic_DNA"/>
</dbReference>
<comment type="caution">
    <text evidence="1">The sequence shown here is derived from an EMBL/GenBank/DDBJ whole genome shotgun (WGS) entry which is preliminary data.</text>
</comment>
<reference evidence="1" key="1">
    <citation type="submission" date="2021-10" db="EMBL/GenBank/DDBJ databases">
        <authorList>
            <person name="Dean J.D."/>
            <person name="Kim M.K."/>
            <person name="Newey C.N."/>
            <person name="Stoker T.S."/>
            <person name="Thompson D.W."/>
            <person name="Grose J.H."/>
        </authorList>
    </citation>
    <scope>NUCLEOTIDE SEQUENCE</scope>
    <source>
        <strain evidence="1">BT635</strain>
    </source>
</reference>
<gene>
    <name evidence="1" type="ORF">LGH70_23085</name>
</gene>
<organism evidence="1 2">
    <name type="scientific">Hymenobacter nitidus</name>
    <dbReference type="NCBI Taxonomy" id="2880929"/>
    <lineage>
        <taxon>Bacteria</taxon>
        <taxon>Pseudomonadati</taxon>
        <taxon>Bacteroidota</taxon>
        <taxon>Cytophagia</taxon>
        <taxon>Cytophagales</taxon>
        <taxon>Hymenobacteraceae</taxon>
        <taxon>Hymenobacter</taxon>
    </lineage>
</organism>
<evidence type="ECO:0000313" key="2">
    <source>
        <dbReference type="Proteomes" id="UP001165297"/>
    </source>
</evidence>
<evidence type="ECO:0000313" key="1">
    <source>
        <dbReference type="EMBL" id="MCB2380497.1"/>
    </source>
</evidence>
<name>A0ABS8AKK9_9BACT</name>
<proteinExistence type="predicted"/>
<sequence length="373" mass="42071">MFPLTTGTGFVVKAFTGRVNLGRELSIVVPSQGNGPADATIELPTFPQQLRQLVALPVRHGQLTHSRFLDQGPHDSSNRLAAFISIFNQDFTLIEDFFDDKFWVDTFEKLCSSEALAGDAILFDELVAACRTVLPQRGIVLGDRGATFQNEENLRLGLKRTVQELCGYGALLPGFKLKCSHCSSIFWYPLKGAAEAVQCNGCLRDFAFPVEQPFAYKLNNVVKNNMFQSRTMRDGNLTVMRTLAYLYRHARKSFGFSPQVNLYDNHHSNRPCAELDIAAMVDGQFIIGEAKHNSAAFSADNNKSLRGLVEVAKEIYPDQIILACYEDQHGKLARAERALIHLFNRWEYQPTISTLMIHEPDYFNLTGYRYFLH</sequence>
<dbReference type="Proteomes" id="UP001165297">
    <property type="component" value="Unassembled WGS sequence"/>
</dbReference>
<dbReference type="RefSeq" id="WP_226190565.1">
    <property type="nucleotide sequence ID" value="NZ_JAJADQ010000018.1"/>
</dbReference>
<keyword evidence="2" id="KW-1185">Reference proteome</keyword>
<accession>A0ABS8AKK9</accession>
<protein>
    <submittedName>
        <fullName evidence="1">Uncharacterized protein</fullName>
    </submittedName>
</protein>